<accession>C7R587</accession>
<proteinExistence type="predicted"/>
<dbReference type="AlphaFoldDB" id="C7R587"/>
<dbReference type="STRING" id="471856.Jden_0089"/>
<dbReference type="Proteomes" id="UP000000628">
    <property type="component" value="Chromosome"/>
</dbReference>
<feature type="transmembrane region" description="Helical" evidence="1">
    <location>
        <begin position="131"/>
        <end position="151"/>
    </location>
</feature>
<reference evidence="2 3" key="1">
    <citation type="journal article" date="2009" name="Stand. Genomic Sci.">
        <title>Complete genome sequence of Jonesia denitrificans type strain (Prevot 55134).</title>
        <authorList>
            <person name="Pukall R."/>
            <person name="Gehrich-Schroter G."/>
            <person name="Lapidus A."/>
            <person name="Nolan M."/>
            <person name="Glavina Del Rio T."/>
            <person name="Lucas S."/>
            <person name="Chen F."/>
            <person name="Tice H."/>
            <person name="Pitluck S."/>
            <person name="Cheng J.F."/>
            <person name="Copeland A."/>
            <person name="Saunders E."/>
            <person name="Brettin T."/>
            <person name="Detter J.C."/>
            <person name="Bruce D."/>
            <person name="Goodwin L."/>
            <person name="Pati A."/>
            <person name="Ivanova N."/>
            <person name="Mavromatis K."/>
            <person name="Ovchinnikova G."/>
            <person name="Chen A."/>
            <person name="Palaniappan K."/>
            <person name="Land M."/>
            <person name="Hauser L."/>
            <person name="Chang Y.J."/>
            <person name="Jeffries C.D."/>
            <person name="Chain P."/>
            <person name="Goker M."/>
            <person name="Bristow J."/>
            <person name="Eisen J.A."/>
            <person name="Markowitz V."/>
            <person name="Hugenholtz P."/>
            <person name="Kyrpides N.C."/>
            <person name="Klenk H.P."/>
            <person name="Han C."/>
        </authorList>
    </citation>
    <scope>NUCLEOTIDE SEQUENCE [LARGE SCALE GENOMIC DNA]</scope>
    <source>
        <strain evidence="3">ATCC 14870 / DSM 20603 / BCRC 15368 / CIP 55.134 / JCM 11481 / NBRC 15587 / NCTC 10816 / Prevot 55134</strain>
    </source>
</reference>
<dbReference type="EMBL" id="CP001706">
    <property type="protein sequence ID" value="ACV07765.1"/>
    <property type="molecule type" value="Genomic_DNA"/>
</dbReference>
<feature type="transmembrane region" description="Helical" evidence="1">
    <location>
        <begin position="23"/>
        <end position="40"/>
    </location>
</feature>
<evidence type="ECO:0000313" key="3">
    <source>
        <dbReference type="Proteomes" id="UP000000628"/>
    </source>
</evidence>
<dbReference type="eggNOG" id="COG4721">
    <property type="taxonomic scope" value="Bacteria"/>
</dbReference>
<keyword evidence="3" id="KW-1185">Reference proteome</keyword>
<sequence>MPAPASPAASARRARPIFQMRDIVLMVTLAVVFGFLYWVLVQAWNVLTIAMGPAGDLSQHLLFGGWLIVAPIALAIIRRPGVGIIAEMVAAAIEVFFLGSPIGPTLLIAAFLQGFGSEAAFAITRYRRFTWGVYAVSGLLGAAIVFFYSAFRSGWFGQDIFWLRFAIQCGSGVILGGLLAKVIVDALVRTGVLNNYAIVREAAV</sequence>
<dbReference type="Pfam" id="PF09819">
    <property type="entry name" value="ABC_cobalt"/>
    <property type="match status" value="1"/>
</dbReference>
<name>C7R587_JONDD</name>
<feature type="transmembrane region" description="Helical" evidence="1">
    <location>
        <begin position="60"/>
        <end position="77"/>
    </location>
</feature>
<evidence type="ECO:0000313" key="2">
    <source>
        <dbReference type="EMBL" id="ACV07765.1"/>
    </source>
</evidence>
<protein>
    <recommendedName>
        <fullName evidence="4">Thiamine ABC transporter permease</fullName>
    </recommendedName>
</protein>
<feature type="transmembrane region" description="Helical" evidence="1">
    <location>
        <begin position="163"/>
        <end position="184"/>
    </location>
</feature>
<keyword evidence="1" id="KW-0472">Membrane</keyword>
<evidence type="ECO:0008006" key="4">
    <source>
        <dbReference type="Google" id="ProtNLM"/>
    </source>
</evidence>
<keyword evidence="1" id="KW-0812">Transmembrane</keyword>
<feature type="transmembrane region" description="Helical" evidence="1">
    <location>
        <begin position="89"/>
        <end position="111"/>
    </location>
</feature>
<dbReference type="HOGENOM" id="CLU_089225_1_0_11"/>
<dbReference type="KEGG" id="jde:Jden_0089"/>
<dbReference type="InterPro" id="IPR017195">
    <property type="entry name" value="ABC_thiamin-permease_prd"/>
</dbReference>
<evidence type="ECO:0000256" key="1">
    <source>
        <dbReference type="SAM" id="Phobius"/>
    </source>
</evidence>
<keyword evidence="1" id="KW-1133">Transmembrane helix</keyword>
<organism evidence="2 3">
    <name type="scientific">Jonesia denitrificans (strain ATCC 14870 / DSM 20603 / BCRC 15368 / CIP 55.134 / JCM 11481 / NBRC 15587 / NCTC 10816 / Prevot 55134)</name>
    <name type="common">Listeria denitrificans</name>
    <dbReference type="NCBI Taxonomy" id="471856"/>
    <lineage>
        <taxon>Bacteria</taxon>
        <taxon>Bacillati</taxon>
        <taxon>Actinomycetota</taxon>
        <taxon>Actinomycetes</taxon>
        <taxon>Micrococcales</taxon>
        <taxon>Jonesiaceae</taxon>
        <taxon>Jonesia</taxon>
    </lineage>
</organism>
<gene>
    <name evidence="2" type="ordered locus">Jden_0089</name>
</gene>